<comment type="similarity">
    <text evidence="2">Belongs to the cation diffusion facilitator (CDF) transporter (TC 2.A.4) family.</text>
</comment>
<dbReference type="GO" id="GO:0005886">
    <property type="term" value="C:plasma membrane"/>
    <property type="evidence" value="ECO:0007669"/>
    <property type="project" value="UniProtKB-SubCell"/>
</dbReference>
<gene>
    <name evidence="12" type="ORF">APY04_1432</name>
</gene>
<dbReference type="Gene3D" id="1.20.1510.10">
    <property type="entry name" value="Cation efflux protein transmembrane domain"/>
    <property type="match status" value="1"/>
</dbReference>
<dbReference type="InterPro" id="IPR002524">
    <property type="entry name" value="Cation_efflux"/>
</dbReference>
<name>A0A109BIB7_HYPSL</name>
<feature type="transmembrane region" description="Helical" evidence="9">
    <location>
        <begin position="161"/>
        <end position="183"/>
    </location>
</feature>
<dbReference type="PANTHER" id="PTHR43840:SF15">
    <property type="entry name" value="MITOCHONDRIAL METAL TRANSPORTER 1-RELATED"/>
    <property type="match status" value="1"/>
</dbReference>
<evidence type="ECO:0000256" key="4">
    <source>
        <dbReference type="ARBA" id="ARBA00022475"/>
    </source>
</evidence>
<evidence type="ECO:0000313" key="13">
    <source>
        <dbReference type="Proteomes" id="UP000059074"/>
    </source>
</evidence>
<keyword evidence="7 9" id="KW-0472">Membrane</keyword>
<evidence type="ECO:0000256" key="9">
    <source>
        <dbReference type="SAM" id="Phobius"/>
    </source>
</evidence>
<feature type="transmembrane region" description="Helical" evidence="9">
    <location>
        <begin position="121"/>
        <end position="141"/>
    </location>
</feature>
<dbReference type="STRING" id="121290.APY04_1432"/>
<dbReference type="PANTHER" id="PTHR43840">
    <property type="entry name" value="MITOCHONDRIAL METAL TRANSPORTER 1-RELATED"/>
    <property type="match status" value="1"/>
</dbReference>
<dbReference type="SUPFAM" id="SSF161111">
    <property type="entry name" value="Cation efflux protein transmembrane domain-like"/>
    <property type="match status" value="1"/>
</dbReference>
<feature type="domain" description="Cation efflux protein cytoplasmic" evidence="11">
    <location>
        <begin position="219"/>
        <end position="295"/>
    </location>
</feature>
<keyword evidence="3" id="KW-0813">Transport</keyword>
<dbReference type="NCBIfam" id="TIGR01297">
    <property type="entry name" value="CDF"/>
    <property type="match status" value="1"/>
</dbReference>
<protein>
    <recommendedName>
        <fullName evidence="8">Protein p34</fullName>
    </recommendedName>
</protein>
<evidence type="ECO:0000256" key="8">
    <source>
        <dbReference type="ARBA" id="ARBA00068882"/>
    </source>
</evidence>
<dbReference type="InterPro" id="IPR050291">
    <property type="entry name" value="CDF_Transporter"/>
</dbReference>
<accession>A0A109BIB7</accession>
<dbReference type="SUPFAM" id="SSF160240">
    <property type="entry name" value="Cation efflux protein cytoplasmic domain-like"/>
    <property type="match status" value="1"/>
</dbReference>
<dbReference type="OrthoDB" id="9806522at2"/>
<evidence type="ECO:0000256" key="1">
    <source>
        <dbReference type="ARBA" id="ARBA00004651"/>
    </source>
</evidence>
<dbReference type="AlphaFoldDB" id="A0A109BIB7"/>
<reference evidence="12 13" key="1">
    <citation type="submission" date="2015-10" db="EMBL/GenBank/DDBJ databases">
        <title>Transcriptomic analysis of a linuron degrading triple-species bacterial consortium.</title>
        <authorList>
            <person name="Albers P."/>
        </authorList>
    </citation>
    <scope>NUCLEOTIDE SEQUENCE [LARGE SCALE GENOMIC DNA]</scope>
    <source>
        <strain evidence="12 13">WDL6</strain>
    </source>
</reference>
<feature type="transmembrane region" description="Helical" evidence="9">
    <location>
        <begin position="18"/>
        <end position="38"/>
    </location>
</feature>
<sequence>MHTVSHSSPRPSQRRHQLFAATSIAVALLVMGIKYAAYLMTGSVALFSDALESIVNLVTAVAALIAIRISMQPPDRGHPFGHHKAEYFAAVLEGALIIVAALLIFHEAYQAFLSPRTLDQPMAGILVSGVATAINAAWATLLIRRGRAWKSPALEGDGHHLFTDVITSVGVLIGLGLVVLTGWSILDPLMATAVAINILYMGYKLTVQSMSQLMDHAASPEIEARIKDAIRANGDGALQAHDIRTRTAGPLTFIEFHLVVPGEMSVQAAHDICDRIEDAIEKELINTDVIIHVEPDDKAEHKGAVDL</sequence>
<dbReference type="EMBL" id="LMTR01000045">
    <property type="protein sequence ID" value="KWT69349.1"/>
    <property type="molecule type" value="Genomic_DNA"/>
</dbReference>
<dbReference type="PATRIC" id="fig|121290.4.peg.2668"/>
<comment type="subcellular location">
    <subcellularLocation>
        <location evidence="1">Cell membrane</location>
        <topology evidence="1">Multi-pass membrane protein</topology>
    </subcellularLocation>
</comment>
<feature type="domain" description="Cation efflux protein transmembrane" evidence="10">
    <location>
        <begin position="22"/>
        <end position="214"/>
    </location>
</feature>
<evidence type="ECO:0000256" key="6">
    <source>
        <dbReference type="ARBA" id="ARBA00022989"/>
    </source>
</evidence>
<keyword evidence="13" id="KW-1185">Reference proteome</keyword>
<keyword evidence="5 9" id="KW-0812">Transmembrane</keyword>
<feature type="transmembrane region" description="Helical" evidence="9">
    <location>
        <begin position="44"/>
        <end position="67"/>
    </location>
</feature>
<evidence type="ECO:0000256" key="5">
    <source>
        <dbReference type="ARBA" id="ARBA00022692"/>
    </source>
</evidence>
<evidence type="ECO:0000259" key="10">
    <source>
        <dbReference type="Pfam" id="PF01545"/>
    </source>
</evidence>
<dbReference type="Gene3D" id="3.30.70.1350">
    <property type="entry name" value="Cation efflux protein, cytoplasmic domain"/>
    <property type="match status" value="1"/>
</dbReference>
<organism evidence="12 13">
    <name type="scientific">Hyphomicrobium sulfonivorans</name>
    <dbReference type="NCBI Taxonomy" id="121290"/>
    <lineage>
        <taxon>Bacteria</taxon>
        <taxon>Pseudomonadati</taxon>
        <taxon>Pseudomonadota</taxon>
        <taxon>Alphaproteobacteria</taxon>
        <taxon>Hyphomicrobiales</taxon>
        <taxon>Hyphomicrobiaceae</taxon>
        <taxon>Hyphomicrobium</taxon>
    </lineage>
</organism>
<dbReference type="GO" id="GO:0006882">
    <property type="term" value="P:intracellular zinc ion homeostasis"/>
    <property type="evidence" value="ECO:0007669"/>
    <property type="project" value="TreeGrafter"/>
</dbReference>
<evidence type="ECO:0000256" key="7">
    <source>
        <dbReference type="ARBA" id="ARBA00023136"/>
    </source>
</evidence>
<evidence type="ECO:0000259" key="11">
    <source>
        <dbReference type="Pfam" id="PF16916"/>
    </source>
</evidence>
<dbReference type="Pfam" id="PF16916">
    <property type="entry name" value="ZT_dimer"/>
    <property type="match status" value="1"/>
</dbReference>
<evidence type="ECO:0000256" key="3">
    <source>
        <dbReference type="ARBA" id="ARBA00022448"/>
    </source>
</evidence>
<dbReference type="FunFam" id="3.30.70.1350:FF:000002">
    <property type="entry name" value="Ferrous-iron efflux pump FieF"/>
    <property type="match status" value="1"/>
</dbReference>
<dbReference type="GO" id="GO:0015093">
    <property type="term" value="F:ferrous iron transmembrane transporter activity"/>
    <property type="evidence" value="ECO:0007669"/>
    <property type="project" value="TreeGrafter"/>
</dbReference>
<dbReference type="Proteomes" id="UP000059074">
    <property type="component" value="Unassembled WGS sequence"/>
</dbReference>
<dbReference type="InterPro" id="IPR027470">
    <property type="entry name" value="Cation_efflux_CTD"/>
</dbReference>
<dbReference type="GO" id="GO:0015341">
    <property type="term" value="F:zinc efflux antiporter activity"/>
    <property type="evidence" value="ECO:0007669"/>
    <property type="project" value="TreeGrafter"/>
</dbReference>
<dbReference type="InterPro" id="IPR027469">
    <property type="entry name" value="Cation_efflux_TMD_sf"/>
</dbReference>
<dbReference type="Pfam" id="PF01545">
    <property type="entry name" value="Cation_efflux"/>
    <property type="match status" value="1"/>
</dbReference>
<proteinExistence type="inferred from homology"/>
<evidence type="ECO:0000313" key="12">
    <source>
        <dbReference type="EMBL" id="KWT69349.1"/>
    </source>
</evidence>
<feature type="transmembrane region" description="Helical" evidence="9">
    <location>
        <begin position="87"/>
        <end position="109"/>
    </location>
</feature>
<keyword evidence="6 9" id="KW-1133">Transmembrane helix</keyword>
<comment type="caution">
    <text evidence="12">The sequence shown here is derived from an EMBL/GenBank/DDBJ whole genome shotgun (WGS) entry which is preliminary data.</text>
</comment>
<dbReference type="InterPro" id="IPR036837">
    <property type="entry name" value="Cation_efflux_CTD_sf"/>
</dbReference>
<dbReference type="InterPro" id="IPR058533">
    <property type="entry name" value="Cation_efflux_TM"/>
</dbReference>
<evidence type="ECO:0000256" key="2">
    <source>
        <dbReference type="ARBA" id="ARBA00008114"/>
    </source>
</evidence>
<dbReference type="GO" id="GO:0015086">
    <property type="term" value="F:cadmium ion transmembrane transporter activity"/>
    <property type="evidence" value="ECO:0007669"/>
    <property type="project" value="TreeGrafter"/>
</dbReference>
<keyword evidence="4" id="KW-1003">Cell membrane</keyword>